<dbReference type="AlphaFoldDB" id="A0AAF5Q7F0"/>
<organism evidence="1 2">
    <name type="scientific">Wuchereria bancrofti</name>
    <dbReference type="NCBI Taxonomy" id="6293"/>
    <lineage>
        <taxon>Eukaryota</taxon>
        <taxon>Metazoa</taxon>
        <taxon>Ecdysozoa</taxon>
        <taxon>Nematoda</taxon>
        <taxon>Chromadorea</taxon>
        <taxon>Rhabditida</taxon>
        <taxon>Spirurina</taxon>
        <taxon>Spiruromorpha</taxon>
        <taxon>Filarioidea</taxon>
        <taxon>Onchocercidae</taxon>
        <taxon>Wuchereria</taxon>
    </lineage>
</organism>
<name>A0AAF5Q7F0_WUCBA</name>
<protein>
    <submittedName>
        <fullName evidence="2">Uncharacterized protein</fullName>
    </submittedName>
</protein>
<reference evidence="1" key="2">
    <citation type="journal article" date="2016" name="Mol. Ecol.">
        <title>Population genomics of the filarial nematode parasite Wuchereria bancrofti from mosquitoes.</title>
        <authorList>
            <person name="Small S.T."/>
            <person name="Reimer L.J."/>
            <person name="Tisch D.J."/>
            <person name="King C.L."/>
            <person name="Christensen B.M."/>
            <person name="Siba P.M."/>
            <person name="Kazura J.W."/>
            <person name="Serre D."/>
            <person name="Zimmerman P.A."/>
        </authorList>
    </citation>
    <scope>NUCLEOTIDE SEQUENCE</scope>
    <source>
        <strain evidence="1">pt0022</strain>
    </source>
</reference>
<dbReference type="WBParaSite" id="mrna-Wban_10774">
    <property type="protein sequence ID" value="mrna-Wban_10774"/>
    <property type="gene ID" value="Wban_10774"/>
</dbReference>
<sequence>MCSAQLGIGRHRNEAPVAKAKDLTITLLASVLFLDGKAHLNCLMLLKMIALLTLRLEEAYFHPLMKNPVQAEYASYYDLRFYFQRRL</sequence>
<reference evidence="2" key="3">
    <citation type="submission" date="2024-02" db="UniProtKB">
        <authorList>
            <consortium name="WormBaseParasite"/>
        </authorList>
    </citation>
    <scope>IDENTIFICATION</scope>
    <source>
        <strain evidence="2">pt0022</strain>
    </source>
</reference>
<reference evidence="1" key="1">
    <citation type="submission" date="2015-03" db="EMBL/GenBank/DDBJ databases">
        <title>Wuchereria bancrofti Genome Sequencing Papua New Guinea Strain.</title>
        <authorList>
            <person name="Small S.T."/>
            <person name="Serre D."/>
            <person name="Zimmerman P.A."/>
        </authorList>
    </citation>
    <scope>NUCLEOTIDE SEQUENCE [LARGE SCALE GENOMIC DNA]</scope>
    <source>
        <strain evidence="1">pt0022</strain>
    </source>
</reference>
<evidence type="ECO:0000313" key="1">
    <source>
        <dbReference type="Proteomes" id="UP000093561"/>
    </source>
</evidence>
<accession>A0AAF5Q7F0</accession>
<evidence type="ECO:0000313" key="2">
    <source>
        <dbReference type="WBParaSite" id="mrna-Wban_10774"/>
    </source>
</evidence>
<proteinExistence type="predicted"/>
<dbReference type="Proteomes" id="UP000093561">
    <property type="component" value="Unassembled WGS sequence"/>
</dbReference>